<dbReference type="Gene3D" id="1.10.287.950">
    <property type="entry name" value="Methyl-accepting chemotaxis protein"/>
    <property type="match status" value="1"/>
</dbReference>
<dbReference type="AlphaFoldDB" id="A0A4Q0I1Q8"/>
<evidence type="ECO:0000259" key="4">
    <source>
        <dbReference type="PROSITE" id="PS50111"/>
    </source>
</evidence>
<keyword evidence="1 2" id="KW-0807">Transducer</keyword>
<feature type="domain" description="Methyl-accepting transducer" evidence="4">
    <location>
        <begin position="393"/>
        <end position="630"/>
    </location>
</feature>
<evidence type="ECO:0000256" key="3">
    <source>
        <dbReference type="SAM" id="Phobius"/>
    </source>
</evidence>
<keyword evidence="3" id="KW-0472">Membrane</keyword>
<evidence type="ECO:0000256" key="1">
    <source>
        <dbReference type="ARBA" id="ARBA00023224"/>
    </source>
</evidence>
<dbReference type="GO" id="GO:0016020">
    <property type="term" value="C:membrane"/>
    <property type="evidence" value="ECO:0007669"/>
    <property type="project" value="InterPro"/>
</dbReference>
<dbReference type="Proteomes" id="UP000289166">
    <property type="component" value="Unassembled WGS sequence"/>
</dbReference>
<evidence type="ECO:0000256" key="2">
    <source>
        <dbReference type="PROSITE-ProRule" id="PRU00284"/>
    </source>
</evidence>
<dbReference type="InterPro" id="IPR004089">
    <property type="entry name" value="MCPsignal_dom"/>
</dbReference>
<dbReference type="Pfam" id="PF00015">
    <property type="entry name" value="MCPsignal"/>
    <property type="match status" value="1"/>
</dbReference>
<dbReference type="OrthoDB" id="5449717at2"/>
<gene>
    <name evidence="5" type="ORF">EFD62_13790</name>
</gene>
<dbReference type="RefSeq" id="WP_128706292.1">
    <property type="nucleotide sequence ID" value="NZ_RLII01000023.1"/>
</dbReference>
<dbReference type="PANTHER" id="PTHR32089">
    <property type="entry name" value="METHYL-ACCEPTING CHEMOTAXIS PROTEIN MCPB"/>
    <property type="match status" value="1"/>
</dbReference>
<feature type="transmembrane region" description="Helical" evidence="3">
    <location>
        <begin position="12"/>
        <end position="29"/>
    </location>
</feature>
<comment type="caution">
    <text evidence="5">The sequence shown here is derived from an EMBL/GenBank/DDBJ whole genome shotgun (WGS) entry which is preliminary data.</text>
</comment>
<accession>A0A4Q0I1Q8</accession>
<reference evidence="6" key="1">
    <citation type="submission" date="2018-11" db="EMBL/GenBank/DDBJ databases">
        <title>Genome sequencing of a novel mesophilic and cellulolytic organism within the genus Hungateiclostridium.</title>
        <authorList>
            <person name="Rettenmaier R."/>
            <person name="Liebl W."/>
            <person name="Zverlov V."/>
        </authorList>
    </citation>
    <scope>NUCLEOTIDE SEQUENCE [LARGE SCALE GENOMIC DNA]</scope>
    <source>
        <strain evidence="6">N2K1</strain>
    </source>
</reference>
<name>A0A4Q0I1Q8_9FIRM</name>
<evidence type="ECO:0000313" key="5">
    <source>
        <dbReference type="EMBL" id="RXE58164.1"/>
    </source>
</evidence>
<feature type="transmembrane region" description="Helical" evidence="3">
    <location>
        <begin position="296"/>
        <end position="317"/>
    </location>
</feature>
<keyword evidence="3" id="KW-0812">Transmembrane</keyword>
<keyword evidence="3" id="KW-1133">Transmembrane helix</keyword>
<dbReference type="GO" id="GO:0007165">
    <property type="term" value="P:signal transduction"/>
    <property type="evidence" value="ECO:0007669"/>
    <property type="project" value="UniProtKB-KW"/>
</dbReference>
<keyword evidence="6" id="KW-1185">Reference proteome</keyword>
<dbReference type="SMART" id="SM00283">
    <property type="entry name" value="MA"/>
    <property type="match status" value="1"/>
</dbReference>
<sequence>MKNWKLSRTITLGIMVIVIICISLLYVMASTTMNNIMKQSERNQMETNLLAQTSLINQYVSNQEDLLIAFSKAPAVRELLKDVDNAEKQAIAQAYTENYYAGLDNWEGIYIGEWDTHCIVHSDVSNVGRIWRKEADRLKQLQDAMLEKNGLYNAGIIVSPAHGQLILSMYYPVFDEDGTTILGYVGGGPYAEGLKNLLNKLKSKEHTTRYYMINVMTEKYIFADDETLMATDIKNPMLLSVIEAIKKNGGNGELSYTDETEGACIASYQYISEHGWAVVSFDSEKNIYSNTRKNTIALATICLIFVVVISILAFVMIRFSMKPLQYVEDSIKQLGNLRLQKNEKLEPWIGTKSEIGQIATAMNSLYEALGEIVYTLSNCSSSLSESAIAMQDSSGVLVKCVSDNSKATTLFAEHTEEVNAAVSKVDHEVGKIAHAVSEVEERISRGNQHSSELLEKVDQMQKLANSSMRTISERIEENQKNIKRALGDLQSLMRIDEMASKILNITSQTNLLSLNASIEAARAGEAGKGFAVVAGEIGKLANSSSETATQIQAICNETRNNIANIQACFDQVILLLEKDVQAQFVEFGKATEDYHQSIQDIQRIIADIAGESSTFAETVDRIQAQIQSVSDVPGSQTVNSQDILDKARQTEVTTEEMTVIVRQNRENAVAISGIVNRFS</sequence>
<proteinExistence type="predicted"/>
<organism evidence="5 6">
    <name type="scientific">Acetivibrio mesophilus</name>
    <dbReference type="NCBI Taxonomy" id="2487273"/>
    <lineage>
        <taxon>Bacteria</taxon>
        <taxon>Bacillati</taxon>
        <taxon>Bacillota</taxon>
        <taxon>Clostridia</taxon>
        <taxon>Eubacteriales</taxon>
        <taxon>Oscillospiraceae</taxon>
        <taxon>Acetivibrio</taxon>
    </lineage>
</organism>
<protein>
    <submittedName>
        <fullName evidence="5">Methyl-accepting chemotaxis protein</fullName>
    </submittedName>
</protein>
<evidence type="ECO:0000313" key="6">
    <source>
        <dbReference type="Proteomes" id="UP000289166"/>
    </source>
</evidence>
<dbReference type="PROSITE" id="PS50111">
    <property type="entry name" value="CHEMOTAXIS_TRANSDUC_2"/>
    <property type="match status" value="1"/>
</dbReference>
<dbReference type="SUPFAM" id="SSF58104">
    <property type="entry name" value="Methyl-accepting chemotaxis protein (MCP) signaling domain"/>
    <property type="match status" value="1"/>
</dbReference>
<dbReference type="PANTHER" id="PTHR32089:SF112">
    <property type="entry name" value="LYSOZYME-LIKE PROTEIN-RELATED"/>
    <property type="match status" value="1"/>
</dbReference>
<dbReference type="EMBL" id="RLII01000023">
    <property type="protein sequence ID" value="RXE58164.1"/>
    <property type="molecule type" value="Genomic_DNA"/>
</dbReference>
<dbReference type="CDD" id="cd18773">
    <property type="entry name" value="PDC1_HK_sensor"/>
    <property type="match status" value="1"/>
</dbReference>